<evidence type="ECO:0000259" key="1">
    <source>
        <dbReference type="PROSITE" id="PS51186"/>
    </source>
</evidence>
<dbReference type="InterPro" id="IPR016181">
    <property type="entry name" value="Acyl_CoA_acyltransferase"/>
</dbReference>
<dbReference type="PANTHER" id="PTHR41368">
    <property type="entry name" value="PROTEIN YGHO"/>
    <property type="match status" value="1"/>
</dbReference>
<comment type="caution">
    <text evidence="2">The sequence shown here is derived from an EMBL/GenBank/DDBJ whole genome shotgun (WGS) entry which is preliminary data.</text>
</comment>
<keyword evidence="2" id="KW-0808">Transferase</keyword>
<dbReference type="PANTHER" id="PTHR41368:SF1">
    <property type="entry name" value="PROTEIN YGHO"/>
    <property type="match status" value="1"/>
</dbReference>
<evidence type="ECO:0000313" key="3">
    <source>
        <dbReference type="Proteomes" id="UP000319353"/>
    </source>
</evidence>
<dbReference type="InterPro" id="IPR000182">
    <property type="entry name" value="GNAT_dom"/>
</dbReference>
<proteinExistence type="predicted"/>
<dbReference type="EMBL" id="VBAL01000285">
    <property type="protein sequence ID" value="TMI95681.1"/>
    <property type="molecule type" value="Genomic_DNA"/>
</dbReference>
<feature type="domain" description="N-acetyltransferase" evidence="1">
    <location>
        <begin position="192"/>
        <end position="364"/>
    </location>
</feature>
<sequence>MPVTDGHDLNRFIAFPYDLHRGDPLWVPQLRMDMRTLLSPKKNPFWQHAEARFFVGRSNGQTVGRIGAIRNHLHNQIHQDRVGFYGFFECVNDQGVANALWEAAAEWLSTKGHDTMRGPMSPSINDECGLLVDGFTTPPTLMMPHNPAYYVELHERHGFRKAKDLFAYEGSGQAPPERYLKIAQRVADRAGITLRPLNLRRFAAEVDLIKELYNQAWERNWGFVPLTEPEIDHLAKQLKPIAVPDLVPFAVRDGKVVGFAVALPDLNVALRHNPSGRLWGVPLILWHARRIHRVRVLLLGTIPEFRGRGIDALLYNWIWTKGVAKGYNWGEGGWILEDNAPMNKAAQALGFRPYKTYRVFDKAL</sequence>
<name>A0A537KIT2_9BACT</name>
<dbReference type="Gene3D" id="3.40.630.30">
    <property type="match status" value="1"/>
</dbReference>
<evidence type="ECO:0000313" key="2">
    <source>
        <dbReference type="EMBL" id="TMI95681.1"/>
    </source>
</evidence>
<dbReference type="GO" id="GO:0016747">
    <property type="term" value="F:acyltransferase activity, transferring groups other than amino-acyl groups"/>
    <property type="evidence" value="ECO:0007669"/>
    <property type="project" value="InterPro"/>
</dbReference>
<dbReference type="Proteomes" id="UP000319353">
    <property type="component" value="Unassembled WGS sequence"/>
</dbReference>
<dbReference type="PROSITE" id="PS51186">
    <property type="entry name" value="GNAT"/>
    <property type="match status" value="1"/>
</dbReference>
<gene>
    <name evidence="2" type="ORF">E6H01_14325</name>
</gene>
<dbReference type="InterPro" id="IPR039968">
    <property type="entry name" value="BcerS-like"/>
</dbReference>
<dbReference type="SUPFAM" id="SSF55729">
    <property type="entry name" value="Acyl-CoA N-acyltransferases (Nat)"/>
    <property type="match status" value="1"/>
</dbReference>
<protein>
    <submittedName>
        <fullName evidence="2">N-acetyltransferase</fullName>
    </submittedName>
</protein>
<accession>A0A537KIT2</accession>
<reference evidence="2 3" key="1">
    <citation type="journal article" date="2019" name="Nat. Microbiol.">
        <title>Mediterranean grassland soil C-N compound turnover is dependent on rainfall and depth, and is mediated by genomically divergent microorganisms.</title>
        <authorList>
            <person name="Diamond S."/>
            <person name="Andeer P.F."/>
            <person name="Li Z."/>
            <person name="Crits-Christoph A."/>
            <person name="Burstein D."/>
            <person name="Anantharaman K."/>
            <person name="Lane K.R."/>
            <person name="Thomas B.C."/>
            <person name="Pan C."/>
            <person name="Northen T.R."/>
            <person name="Banfield J.F."/>
        </authorList>
    </citation>
    <scope>NUCLEOTIDE SEQUENCE [LARGE SCALE GENOMIC DNA]</scope>
    <source>
        <strain evidence="2">NP_4</strain>
    </source>
</reference>
<organism evidence="2 3">
    <name type="scientific">Candidatus Segetimicrobium genomatis</name>
    <dbReference type="NCBI Taxonomy" id="2569760"/>
    <lineage>
        <taxon>Bacteria</taxon>
        <taxon>Bacillati</taxon>
        <taxon>Candidatus Sysuimicrobiota</taxon>
        <taxon>Candidatus Sysuimicrobiia</taxon>
        <taxon>Candidatus Sysuimicrobiales</taxon>
        <taxon>Candidatus Segetimicrobiaceae</taxon>
        <taxon>Candidatus Segetimicrobium</taxon>
    </lineage>
</organism>
<dbReference type="AlphaFoldDB" id="A0A537KIT2"/>